<evidence type="ECO:0000256" key="1">
    <source>
        <dbReference type="SAM" id="MobiDB-lite"/>
    </source>
</evidence>
<dbReference type="Proteomes" id="UP000435112">
    <property type="component" value="Unassembled WGS sequence"/>
</dbReference>
<name>A0A6A3JDA6_9STRA</name>
<evidence type="ECO:0000259" key="2">
    <source>
        <dbReference type="Pfam" id="PF20681"/>
    </source>
</evidence>
<feature type="compositionally biased region" description="Low complexity" evidence="1">
    <location>
        <begin position="144"/>
        <end position="154"/>
    </location>
</feature>
<evidence type="ECO:0000313" key="4">
    <source>
        <dbReference type="Proteomes" id="UP000435112"/>
    </source>
</evidence>
<sequence length="244" mass="26391">MVRGRGWSAPETLYMLGLVEQILPFEANQWNVVQLQYNAELPNGVAARDADSIKRKFYALKNTRKPRGDPNCPPPDIAQAKRVYCLIEGRCGVLVMNDTDAPSLLLLPVSSDGAAAAPQVVQASQVTVSQTAIASAASPPPQSPSSCTSIRAAAAPHANTASTNASLAGINRTGMAPSELEQLGINIEAGTTELLSESARKRRRVDRMLGRLKSEDTTDWCAVLVVMEERAATREMEYRRERDA</sequence>
<dbReference type="Pfam" id="PF20681">
    <property type="entry name" value="DUF6818"/>
    <property type="match status" value="1"/>
</dbReference>
<gene>
    <name evidence="3" type="ORF">PR002_g20502</name>
</gene>
<dbReference type="AlphaFoldDB" id="A0A6A3JDA6"/>
<feature type="region of interest" description="Disordered" evidence="1">
    <location>
        <begin position="135"/>
        <end position="154"/>
    </location>
</feature>
<dbReference type="InterPro" id="IPR049203">
    <property type="entry name" value="DUF6818"/>
</dbReference>
<feature type="domain" description="DUF6818" evidence="2">
    <location>
        <begin position="24"/>
        <end position="99"/>
    </location>
</feature>
<accession>A0A6A3JDA6</accession>
<evidence type="ECO:0000313" key="3">
    <source>
        <dbReference type="EMBL" id="KAE8992571.1"/>
    </source>
</evidence>
<proteinExistence type="predicted"/>
<dbReference type="PANTHER" id="PTHR34409">
    <property type="entry name" value="SET DOMAIN-CONTAINING PROTEIN"/>
    <property type="match status" value="1"/>
</dbReference>
<dbReference type="EMBL" id="QXFU01001964">
    <property type="protein sequence ID" value="KAE8992571.1"/>
    <property type="molecule type" value="Genomic_DNA"/>
</dbReference>
<reference evidence="3 4" key="1">
    <citation type="submission" date="2018-09" db="EMBL/GenBank/DDBJ databases">
        <title>Genomic investigation of the strawberry pathogen Phytophthora fragariae indicates pathogenicity is determined by transcriptional variation in three key races.</title>
        <authorList>
            <person name="Adams T.M."/>
            <person name="Armitage A.D."/>
            <person name="Sobczyk M.K."/>
            <person name="Bates H.J."/>
            <person name="Dunwell J.M."/>
            <person name="Nellist C.F."/>
            <person name="Harrison R.J."/>
        </authorList>
    </citation>
    <scope>NUCLEOTIDE SEQUENCE [LARGE SCALE GENOMIC DNA]</scope>
    <source>
        <strain evidence="3 4">SCRP324</strain>
    </source>
</reference>
<dbReference type="OrthoDB" id="99432at2759"/>
<protein>
    <recommendedName>
        <fullName evidence="2">DUF6818 domain-containing protein</fullName>
    </recommendedName>
</protein>
<comment type="caution">
    <text evidence="3">The sequence shown here is derived from an EMBL/GenBank/DDBJ whole genome shotgun (WGS) entry which is preliminary data.</text>
</comment>
<dbReference type="PANTHER" id="PTHR34409:SF1">
    <property type="entry name" value="MYB-LIKE DOMAIN-CONTAINING PROTEIN"/>
    <property type="match status" value="1"/>
</dbReference>
<organism evidence="3 4">
    <name type="scientific">Phytophthora rubi</name>
    <dbReference type="NCBI Taxonomy" id="129364"/>
    <lineage>
        <taxon>Eukaryota</taxon>
        <taxon>Sar</taxon>
        <taxon>Stramenopiles</taxon>
        <taxon>Oomycota</taxon>
        <taxon>Peronosporomycetes</taxon>
        <taxon>Peronosporales</taxon>
        <taxon>Peronosporaceae</taxon>
        <taxon>Phytophthora</taxon>
    </lineage>
</organism>